<evidence type="ECO:0000256" key="6">
    <source>
        <dbReference type="RuleBase" id="RU362118"/>
    </source>
</evidence>
<evidence type="ECO:0000256" key="3">
    <source>
        <dbReference type="ARBA" id="ARBA00022679"/>
    </source>
</evidence>
<dbReference type="NCBIfam" id="TIGR01326">
    <property type="entry name" value="OAH_OAS_sulfhy"/>
    <property type="match status" value="1"/>
</dbReference>
<sequence>MRLETLAVHGGYSPDPTTRAVAVPIYQTVAYAFDNAQHGADLFDLKVAGNIYSRIMNPTNDVLEQRLAALEGGVGALALASGMAAITYAIQTIAEAGDNIVSSSQLYGGTYNLLAHTLPQSGIETRFADGRNPSSFGDLIDARTKAVFVESVGNPLGNVVDIAAIARVAHNHGVPLIVDNTVPSPYLCRPFEHGADIVVHSLTKYLGGHGNSVGGAIVDSGKFPWAQHKERFRRLNEPDVSYHGVVYTEALGPAAYIGRARVVPLRNTGAALSPFNAFLILQGIETLALRLDRITDNALAIARHLQQHAKVAWVNFAGLPDHADHALVQQYLGGRGPGILSFGLKQGGREGGARFLDALQLFTRLVNIGDAKSLATHPASTTHRQLNPEELQTAGVSEDMVRLSIGIEHIDDLIEDLDRALAAA</sequence>
<feature type="modified residue" description="N6-(pyridoxal phosphate)lysine" evidence="5">
    <location>
        <position position="204"/>
    </location>
</feature>
<comment type="similarity">
    <text evidence="2 6">Belongs to the trans-sulfuration enzymes family.</text>
</comment>
<dbReference type="SUPFAM" id="SSF53383">
    <property type="entry name" value="PLP-dependent transferases"/>
    <property type="match status" value="1"/>
</dbReference>
<dbReference type="Gene3D" id="3.40.640.10">
    <property type="entry name" value="Type I PLP-dependent aspartate aminotransferase-like (Major domain)"/>
    <property type="match status" value="1"/>
</dbReference>
<dbReference type="InterPro" id="IPR054542">
    <property type="entry name" value="Cys_met_metab_PP"/>
</dbReference>
<dbReference type="CDD" id="cd00614">
    <property type="entry name" value="CGS_like"/>
    <property type="match status" value="1"/>
</dbReference>
<keyword evidence="8" id="KW-1185">Reference proteome</keyword>
<accession>A0A7W4V8T8</accession>
<dbReference type="GO" id="GO:0003961">
    <property type="term" value="F:O-acetylhomoserine aminocarboxypropyltransferase activity"/>
    <property type="evidence" value="ECO:0007669"/>
    <property type="project" value="UniProtKB-EC"/>
</dbReference>
<dbReference type="InterPro" id="IPR006235">
    <property type="entry name" value="OAc-hSer/O-AcSer_sulfhydrylase"/>
</dbReference>
<dbReference type="Proteomes" id="UP000578036">
    <property type="component" value="Unassembled WGS sequence"/>
</dbReference>
<evidence type="ECO:0000313" key="7">
    <source>
        <dbReference type="EMBL" id="MBB3007127.1"/>
    </source>
</evidence>
<dbReference type="EMBL" id="JACHWF010000002">
    <property type="protein sequence ID" value="MBB3007127.1"/>
    <property type="molecule type" value="Genomic_DNA"/>
</dbReference>
<dbReference type="InterPro" id="IPR015422">
    <property type="entry name" value="PyrdxlP-dep_Trfase_small"/>
</dbReference>
<dbReference type="InterPro" id="IPR015421">
    <property type="entry name" value="PyrdxlP-dep_Trfase_major"/>
</dbReference>
<keyword evidence="3 7" id="KW-0808">Transferase</keyword>
<dbReference type="FunFam" id="3.40.640.10:FF:000035">
    <property type="entry name" value="O-succinylhomoserine sulfhydrylase"/>
    <property type="match status" value="1"/>
</dbReference>
<dbReference type="GO" id="GO:0004124">
    <property type="term" value="F:cysteine synthase activity"/>
    <property type="evidence" value="ECO:0007669"/>
    <property type="project" value="TreeGrafter"/>
</dbReference>
<dbReference type="InterPro" id="IPR015424">
    <property type="entry name" value="PyrdxlP-dep_Trfase"/>
</dbReference>
<dbReference type="GO" id="GO:0005737">
    <property type="term" value="C:cytoplasm"/>
    <property type="evidence" value="ECO:0007669"/>
    <property type="project" value="TreeGrafter"/>
</dbReference>
<comment type="caution">
    <text evidence="7">The sequence shown here is derived from an EMBL/GenBank/DDBJ whole genome shotgun (WGS) entry which is preliminary data.</text>
</comment>
<comment type="cofactor">
    <cofactor evidence="1 6">
        <name>pyridoxal 5'-phosphate</name>
        <dbReference type="ChEBI" id="CHEBI:597326"/>
    </cofactor>
</comment>
<dbReference type="PIRSF" id="PIRSF001434">
    <property type="entry name" value="CGS"/>
    <property type="match status" value="1"/>
</dbReference>
<organism evidence="7 8">
    <name type="scientific">Cupriavidus alkaliphilus</name>
    <dbReference type="NCBI Taxonomy" id="942866"/>
    <lineage>
        <taxon>Bacteria</taxon>
        <taxon>Pseudomonadati</taxon>
        <taxon>Pseudomonadota</taxon>
        <taxon>Betaproteobacteria</taxon>
        <taxon>Burkholderiales</taxon>
        <taxon>Burkholderiaceae</taxon>
        <taxon>Cupriavidus</taxon>
    </lineage>
</organism>
<name>A0A7W4V8T8_9BURK</name>
<dbReference type="AlphaFoldDB" id="A0A7W4V8T8"/>
<reference evidence="7 8" key="1">
    <citation type="submission" date="2020-08" db="EMBL/GenBank/DDBJ databases">
        <title>Genomic Encyclopedia of Type Strains, Phase IV (KMG-V): Genome sequencing to study the core and pangenomes of soil and plant-associated prokaryotes.</title>
        <authorList>
            <person name="Whitman W."/>
        </authorList>
    </citation>
    <scope>NUCLEOTIDE SEQUENCE [LARGE SCALE GENOMIC DNA]</scope>
    <source>
        <strain evidence="7 8">SLV-2362</strain>
    </source>
</reference>
<dbReference type="InterPro" id="IPR000277">
    <property type="entry name" value="Cys/Met-Metab_PyrdxlP-dep_enz"/>
</dbReference>
<protein>
    <submittedName>
        <fullName evidence="7">O-acetylhomoserine (Thiol)-lyase</fullName>
        <ecNumber evidence="7">2.5.1.49</ecNumber>
    </submittedName>
</protein>
<dbReference type="PANTHER" id="PTHR43797:SF2">
    <property type="entry name" value="HOMOCYSTEINE_CYSTEINE SYNTHASE"/>
    <property type="match status" value="1"/>
</dbReference>
<dbReference type="PANTHER" id="PTHR43797">
    <property type="entry name" value="HOMOCYSTEINE/CYSTEINE SYNTHASE"/>
    <property type="match status" value="1"/>
</dbReference>
<dbReference type="Gene3D" id="3.90.1150.10">
    <property type="entry name" value="Aspartate Aminotransferase, domain 1"/>
    <property type="match status" value="1"/>
</dbReference>
<dbReference type="GO" id="GO:0016829">
    <property type="term" value="F:lyase activity"/>
    <property type="evidence" value="ECO:0007669"/>
    <property type="project" value="UniProtKB-KW"/>
</dbReference>
<keyword evidence="7" id="KW-0456">Lyase</keyword>
<dbReference type="Pfam" id="PF01053">
    <property type="entry name" value="Cys_Met_Meta_PP"/>
    <property type="match status" value="1"/>
</dbReference>
<evidence type="ECO:0000256" key="2">
    <source>
        <dbReference type="ARBA" id="ARBA00009077"/>
    </source>
</evidence>
<dbReference type="PROSITE" id="PS00868">
    <property type="entry name" value="CYS_MET_METAB_PP"/>
    <property type="match status" value="1"/>
</dbReference>
<proteinExistence type="inferred from homology"/>
<dbReference type="GO" id="GO:0019346">
    <property type="term" value="P:transsulfuration"/>
    <property type="evidence" value="ECO:0007669"/>
    <property type="project" value="InterPro"/>
</dbReference>
<evidence type="ECO:0000256" key="1">
    <source>
        <dbReference type="ARBA" id="ARBA00001933"/>
    </source>
</evidence>
<dbReference type="GO" id="GO:0030170">
    <property type="term" value="F:pyridoxal phosphate binding"/>
    <property type="evidence" value="ECO:0007669"/>
    <property type="project" value="InterPro"/>
</dbReference>
<dbReference type="RefSeq" id="WP_183299022.1">
    <property type="nucleotide sequence ID" value="NZ_JACHWF010000002.1"/>
</dbReference>
<dbReference type="GO" id="GO:0071269">
    <property type="term" value="P:L-homocysteine biosynthetic process"/>
    <property type="evidence" value="ECO:0007669"/>
    <property type="project" value="TreeGrafter"/>
</dbReference>
<evidence type="ECO:0000256" key="4">
    <source>
        <dbReference type="ARBA" id="ARBA00022898"/>
    </source>
</evidence>
<dbReference type="GO" id="GO:0006535">
    <property type="term" value="P:cysteine biosynthetic process from serine"/>
    <property type="evidence" value="ECO:0007669"/>
    <property type="project" value="TreeGrafter"/>
</dbReference>
<dbReference type="EC" id="2.5.1.49" evidence="7"/>
<keyword evidence="4 5" id="KW-0663">Pyridoxal phosphate</keyword>
<evidence type="ECO:0000313" key="8">
    <source>
        <dbReference type="Proteomes" id="UP000578036"/>
    </source>
</evidence>
<gene>
    <name evidence="7" type="ORF">FHX61_001775</name>
</gene>
<evidence type="ECO:0000256" key="5">
    <source>
        <dbReference type="PIRSR" id="PIRSR001434-2"/>
    </source>
</evidence>